<gene>
    <name evidence="1" type="ordered locus">MGMSRv2__3059</name>
</gene>
<reference evidence="1 2" key="1">
    <citation type="journal article" date="2014" name="Genome Announc.">
        <title>Complete genome sequence of Magnetospirillum gryphiswaldense MSR-1.</title>
        <authorList>
            <person name="Wang X."/>
            <person name="Wang Q."/>
            <person name="Zhang W."/>
            <person name="Wang Y."/>
            <person name="Li L."/>
            <person name="Wen T."/>
            <person name="Zhang T."/>
            <person name="Zhang Y."/>
            <person name="Xu J."/>
            <person name="Hu J."/>
            <person name="Li S."/>
            <person name="Liu L."/>
            <person name="Liu J."/>
            <person name="Jiang W."/>
            <person name="Tian J."/>
            <person name="Li Y."/>
            <person name="Schuler D."/>
            <person name="Wang L."/>
            <person name="Li J."/>
        </authorList>
    </citation>
    <scope>NUCLEOTIDE SEQUENCE [LARGE SCALE GENOMIC DNA]</scope>
    <source>
        <strain evidence="2">DSM 6361 / JCM 21280 / NBRC 15271 / MSR-1</strain>
    </source>
</reference>
<keyword evidence="2" id="KW-1185">Reference proteome</keyword>
<sequence length="90" mass="10115">MFRGVLFAVDYEQKPFCIVRAMDFRKAISITAGFLAMPVDGQDEWRSPSPDEIAKLRARRPTDRERYAFAMENAKFGSGSEVELAAVPLA</sequence>
<dbReference type="KEGG" id="mgy:MGMSRv2__3059"/>
<name>V6F4A8_MAGGM</name>
<accession>V6F4A8</accession>
<evidence type="ECO:0000313" key="1">
    <source>
        <dbReference type="EMBL" id="CDL00274.1"/>
    </source>
</evidence>
<protein>
    <submittedName>
        <fullName evidence="1">Uncharacterized protein</fullName>
    </submittedName>
</protein>
<dbReference type="Proteomes" id="UP000018922">
    <property type="component" value="Chromosome I"/>
</dbReference>
<dbReference type="EMBL" id="HG794546">
    <property type="protein sequence ID" value="CDL00274.1"/>
    <property type="molecule type" value="Genomic_DNA"/>
</dbReference>
<dbReference type="HOGENOM" id="CLU_2437304_0_0_5"/>
<evidence type="ECO:0000313" key="2">
    <source>
        <dbReference type="Proteomes" id="UP000018922"/>
    </source>
</evidence>
<organism evidence="1 2">
    <name type="scientific">Magnetospirillum gryphiswaldense (strain DSM 6361 / JCM 21280 / NBRC 15271 / MSR-1)</name>
    <dbReference type="NCBI Taxonomy" id="431944"/>
    <lineage>
        <taxon>Bacteria</taxon>
        <taxon>Pseudomonadati</taxon>
        <taxon>Pseudomonadota</taxon>
        <taxon>Alphaproteobacteria</taxon>
        <taxon>Rhodospirillales</taxon>
        <taxon>Rhodospirillaceae</taxon>
        <taxon>Magnetospirillum</taxon>
    </lineage>
</organism>
<proteinExistence type="predicted"/>
<dbReference type="AlphaFoldDB" id="V6F4A8"/>